<evidence type="ECO:0000313" key="2">
    <source>
        <dbReference type="EnsemblPlants" id="TraesCS5D02G510600.1"/>
    </source>
</evidence>
<dbReference type="OMA" id="EICERTN"/>
<keyword evidence="3" id="KW-1185">Reference proteome</keyword>
<reference evidence="2" key="1">
    <citation type="submission" date="2018-08" db="EMBL/GenBank/DDBJ databases">
        <authorList>
            <person name="Rossello M."/>
        </authorList>
    </citation>
    <scope>NUCLEOTIDE SEQUENCE [LARGE SCALE GENOMIC DNA]</scope>
    <source>
        <strain evidence="2">cv. Chinese Spring</strain>
    </source>
</reference>
<dbReference type="Gramene" id="TraesJUL5D03G03242520.1">
    <property type="protein sequence ID" value="TraesJUL5D03G03242520.1"/>
    <property type="gene ID" value="TraesJUL5D03G03242520"/>
</dbReference>
<dbReference type="Gramene" id="TraesCAD_scaffold_098058_01G000100.1">
    <property type="protein sequence ID" value="TraesCAD_scaffold_098058_01G000100.1"/>
    <property type="gene ID" value="TraesCAD_scaffold_098058_01G000100"/>
</dbReference>
<evidence type="ECO:0000313" key="3">
    <source>
        <dbReference type="Proteomes" id="UP000019116"/>
    </source>
</evidence>
<feature type="chain" id="PRO_5043178318" description="Knottin scorpion toxin-like domain-containing protein" evidence="1">
    <location>
        <begin position="23"/>
        <end position="73"/>
    </location>
</feature>
<dbReference type="Gramene" id="TraesCS5D03G1114900.1">
    <property type="protein sequence ID" value="TraesCS5D03G1114900.1.CDS"/>
    <property type="gene ID" value="TraesCS5D03G1114900"/>
</dbReference>
<dbReference type="Gramene" id="TraesWEE_scaffold_160331_01G000100.1">
    <property type="protein sequence ID" value="TraesWEE_scaffold_160331_01G000100.1"/>
    <property type="gene ID" value="TraesWEE_scaffold_160331_01G000100"/>
</dbReference>
<reference evidence="2" key="2">
    <citation type="submission" date="2018-10" db="UniProtKB">
        <authorList>
            <consortium name="EnsemblPlants"/>
        </authorList>
    </citation>
    <scope>IDENTIFICATION</scope>
</reference>
<dbReference type="Gramene" id="TraesROB_scaffold_125625_01G000100.1">
    <property type="protein sequence ID" value="TraesROB_scaffold_125625_01G000100.1"/>
    <property type="gene ID" value="TraesROB_scaffold_125625_01G000100"/>
</dbReference>
<dbReference type="Gramene" id="TraesCLE_scaffold_158836_01G000100.1">
    <property type="protein sequence ID" value="TraesCLE_scaffold_158836_01G000100.1"/>
    <property type="gene ID" value="TraesCLE_scaffold_158836_01G000100"/>
</dbReference>
<dbReference type="Proteomes" id="UP000019116">
    <property type="component" value="Chromosome 5D"/>
</dbReference>
<dbReference type="Gramene" id="TraesCS5D02G510600.1">
    <property type="protein sequence ID" value="TraesCS5D02G510600.1"/>
    <property type="gene ID" value="TraesCS5D02G510600"/>
</dbReference>
<dbReference type="Gramene" id="TraesRN5D0101153200.1">
    <property type="protein sequence ID" value="TraesRN5D0101153200.1"/>
    <property type="gene ID" value="TraesRN5D0101153200"/>
</dbReference>
<evidence type="ECO:0008006" key="4">
    <source>
        <dbReference type="Google" id="ProtNLM"/>
    </source>
</evidence>
<accession>A0A3B6N1C2</accession>
<keyword evidence="1" id="KW-0732">Signal</keyword>
<proteinExistence type="predicted"/>
<organism evidence="2">
    <name type="scientific">Triticum aestivum</name>
    <name type="common">Wheat</name>
    <dbReference type="NCBI Taxonomy" id="4565"/>
    <lineage>
        <taxon>Eukaryota</taxon>
        <taxon>Viridiplantae</taxon>
        <taxon>Streptophyta</taxon>
        <taxon>Embryophyta</taxon>
        <taxon>Tracheophyta</taxon>
        <taxon>Spermatophyta</taxon>
        <taxon>Magnoliopsida</taxon>
        <taxon>Liliopsida</taxon>
        <taxon>Poales</taxon>
        <taxon>Poaceae</taxon>
        <taxon>BOP clade</taxon>
        <taxon>Pooideae</taxon>
        <taxon>Triticodae</taxon>
        <taxon>Triticeae</taxon>
        <taxon>Triticinae</taxon>
        <taxon>Triticum</taxon>
    </lineage>
</organism>
<feature type="signal peptide" evidence="1">
    <location>
        <begin position="1"/>
        <end position="22"/>
    </location>
</feature>
<dbReference type="EnsemblPlants" id="TraesCS5D02G510600.1">
    <property type="protein sequence ID" value="TraesCS5D02G510600.1"/>
    <property type="gene ID" value="TraesCS5D02G510600"/>
</dbReference>
<dbReference type="OrthoDB" id="612953at2759"/>
<protein>
    <recommendedName>
        <fullName evidence="4">Knottin scorpion toxin-like domain-containing protein</fullName>
    </recommendedName>
</protein>
<sequence>MDRRSVIACFLVMLVLFESASADCEDVQFQILFCIKSSCEDICKFQWKGKKVYNPWCDKFFGGYCHCKICHDG</sequence>
<dbReference type="AlphaFoldDB" id="A0A3B6N1C2"/>
<name>A0A3B6N1C2_WHEAT</name>
<evidence type="ECO:0000256" key="1">
    <source>
        <dbReference type="SAM" id="SignalP"/>
    </source>
</evidence>